<dbReference type="OrthoDB" id="60843at2759"/>
<comment type="cofactor">
    <cofactor evidence="1">
        <name>Mn(2+)</name>
        <dbReference type="ChEBI" id="CHEBI:29035"/>
    </cofactor>
</comment>
<dbReference type="Gene3D" id="3.60.40.10">
    <property type="entry name" value="PPM-type phosphatase domain"/>
    <property type="match status" value="1"/>
</dbReference>
<keyword evidence="1" id="KW-0479">Metal-binding</keyword>
<accession>A0A812JE38</accession>
<keyword evidence="1" id="KW-0460">Magnesium</keyword>
<protein>
    <recommendedName>
        <fullName evidence="1">Protein phosphatase</fullName>
        <ecNumber evidence="1">3.1.3.16</ecNumber>
    </recommendedName>
</protein>
<evidence type="ECO:0000313" key="4">
    <source>
        <dbReference type="EMBL" id="CAE7204620.1"/>
    </source>
</evidence>
<comment type="catalytic activity">
    <reaction evidence="1">
        <text>O-phospho-L-seryl-[protein] + H2O = L-seryl-[protein] + phosphate</text>
        <dbReference type="Rhea" id="RHEA:20629"/>
        <dbReference type="Rhea" id="RHEA-COMP:9863"/>
        <dbReference type="Rhea" id="RHEA-COMP:11604"/>
        <dbReference type="ChEBI" id="CHEBI:15377"/>
        <dbReference type="ChEBI" id="CHEBI:29999"/>
        <dbReference type="ChEBI" id="CHEBI:43474"/>
        <dbReference type="ChEBI" id="CHEBI:83421"/>
        <dbReference type="EC" id="3.1.3.16"/>
    </reaction>
</comment>
<feature type="domain" description="PPM-type phosphatase" evidence="3">
    <location>
        <begin position="259"/>
        <end position="545"/>
    </location>
</feature>
<evidence type="ECO:0000256" key="1">
    <source>
        <dbReference type="RuleBase" id="RU366020"/>
    </source>
</evidence>
<dbReference type="Proteomes" id="UP000604046">
    <property type="component" value="Unassembled WGS sequence"/>
</dbReference>
<dbReference type="GO" id="GO:0004722">
    <property type="term" value="F:protein serine/threonine phosphatase activity"/>
    <property type="evidence" value="ECO:0007669"/>
    <property type="project" value="UniProtKB-EC"/>
</dbReference>
<dbReference type="EC" id="3.1.3.16" evidence="1"/>
<reference evidence="4" key="1">
    <citation type="submission" date="2021-02" db="EMBL/GenBank/DDBJ databases">
        <authorList>
            <person name="Dougan E. K."/>
            <person name="Rhodes N."/>
            <person name="Thang M."/>
            <person name="Chan C."/>
        </authorList>
    </citation>
    <scope>NUCLEOTIDE SEQUENCE</scope>
</reference>
<dbReference type="InterPro" id="IPR001932">
    <property type="entry name" value="PPM-type_phosphatase-like_dom"/>
</dbReference>
<feature type="region of interest" description="Disordered" evidence="2">
    <location>
        <begin position="157"/>
        <end position="208"/>
    </location>
</feature>
<dbReference type="GO" id="GO:0046872">
    <property type="term" value="F:metal ion binding"/>
    <property type="evidence" value="ECO:0007669"/>
    <property type="project" value="UniProtKB-UniRule"/>
</dbReference>
<organism evidence="4 5">
    <name type="scientific">Symbiodinium natans</name>
    <dbReference type="NCBI Taxonomy" id="878477"/>
    <lineage>
        <taxon>Eukaryota</taxon>
        <taxon>Sar</taxon>
        <taxon>Alveolata</taxon>
        <taxon>Dinophyceae</taxon>
        <taxon>Suessiales</taxon>
        <taxon>Symbiodiniaceae</taxon>
        <taxon>Symbiodinium</taxon>
    </lineage>
</organism>
<keyword evidence="1" id="KW-0464">Manganese</keyword>
<comment type="caution">
    <text evidence="4">The sequence shown here is derived from an EMBL/GenBank/DDBJ whole genome shotgun (WGS) entry which is preliminary data.</text>
</comment>
<proteinExistence type="inferred from homology"/>
<comment type="cofactor">
    <cofactor evidence="1">
        <name>Mg(2+)</name>
        <dbReference type="ChEBI" id="CHEBI:18420"/>
    </cofactor>
</comment>
<dbReference type="AlphaFoldDB" id="A0A812JE38"/>
<dbReference type="SUPFAM" id="SSF81606">
    <property type="entry name" value="PP2C-like"/>
    <property type="match status" value="1"/>
</dbReference>
<dbReference type="PANTHER" id="PTHR12320">
    <property type="entry name" value="PROTEIN PHOSPHATASE 2C"/>
    <property type="match status" value="1"/>
</dbReference>
<dbReference type="EMBL" id="CAJNDS010000424">
    <property type="protein sequence ID" value="CAE7204620.1"/>
    <property type="molecule type" value="Genomic_DNA"/>
</dbReference>
<keyword evidence="1" id="KW-0904">Protein phosphatase</keyword>
<evidence type="ECO:0000259" key="3">
    <source>
        <dbReference type="PROSITE" id="PS51746"/>
    </source>
</evidence>
<comment type="similarity">
    <text evidence="1">Belongs to the PP2C family.</text>
</comment>
<evidence type="ECO:0000256" key="2">
    <source>
        <dbReference type="SAM" id="MobiDB-lite"/>
    </source>
</evidence>
<comment type="catalytic activity">
    <reaction evidence="1">
        <text>O-phospho-L-threonyl-[protein] + H2O = L-threonyl-[protein] + phosphate</text>
        <dbReference type="Rhea" id="RHEA:47004"/>
        <dbReference type="Rhea" id="RHEA-COMP:11060"/>
        <dbReference type="Rhea" id="RHEA-COMP:11605"/>
        <dbReference type="ChEBI" id="CHEBI:15377"/>
        <dbReference type="ChEBI" id="CHEBI:30013"/>
        <dbReference type="ChEBI" id="CHEBI:43474"/>
        <dbReference type="ChEBI" id="CHEBI:61977"/>
        <dbReference type="EC" id="3.1.3.16"/>
    </reaction>
</comment>
<evidence type="ECO:0000313" key="5">
    <source>
        <dbReference type="Proteomes" id="UP000604046"/>
    </source>
</evidence>
<keyword evidence="5" id="KW-1185">Reference proteome</keyword>
<dbReference type="PROSITE" id="PS51746">
    <property type="entry name" value="PPM_2"/>
    <property type="match status" value="1"/>
</dbReference>
<dbReference type="InterPro" id="IPR039123">
    <property type="entry name" value="PPTC7"/>
</dbReference>
<dbReference type="PANTHER" id="PTHR12320:SF1">
    <property type="entry name" value="PROTEIN PHOSPHATASE PTC7 HOMOLOG"/>
    <property type="match status" value="1"/>
</dbReference>
<name>A0A812JE38_9DINO</name>
<keyword evidence="1" id="KW-0378">Hydrolase</keyword>
<dbReference type="InterPro" id="IPR036457">
    <property type="entry name" value="PPM-type-like_dom_sf"/>
</dbReference>
<sequence>MAPVVSKPLKADTKAFLRTFYTRLSYQPKCEAHSLNILKFLARSGEKKEKATSPAYTDASTALLTPRGEETVSLRAAACWTRTYAEEAAPKPTRPTMCRERHCSTGYLAGLCAELEPAVLDLRIPEDKQAYIRSFYKDLQDGQAMVVPPHIRDADKWPQAQERASSPDGDVSDPQLTAGPALTRGITCDAQQREASDPMQPRMRRERRRSSEYLASLCPSVPAALAEWPEAVHELLGRSNDFRLRTWPKDPESELLKFQSGAFSMPHAGKVDGGEDSHFMGANLRCLGVADGVGEWSCFGLSARNFANELMLGCQEYFMTNNPGDIAGDLREHVLEALKKAHQQTRSWGSSTAVVTALGRRGQLGIANLGDSALAVLRREEVGGGMTCICRTEDQQVKFNLPWQLACYPGPADYPQLMREGEEKQKLVKALQQSRRRKDHGPEDSQLLSCQVQEGDMLILGTDGMWDNLYMEEVCQIVAGAVGPLEEENGHFTEAAQIAEALAKAARWRSLSRDARTPFSDAARKAGVKYEGGKMDDVTCVCAWVTSDRK</sequence>
<dbReference type="SMART" id="SM00332">
    <property type="entry name" value="PP2Cc"/>
    <property type="match status" value="1"/>
</dbReference>
<gene>
    <name evidence="4" type="ORF">SNAT2548_LOCUS6382</name>
</gene>